<comment type="caution">
    <text evidence="3">The sequence shown here is derived from an EMBL/GenBank/DDBJ whole genome shotgun (WGS) entry which is preliminary data.</text>
</comment>
<accession>A0A8H3A6E4</accession>
<dbReference type="AlphaFoldDB" id="A0A8H3A6E4"/>
<feature type="region of interest" description="Disordered" evidence="1">
    <location>
        <begin position="273"/>
        <end position="343"/>
    </location>
</feature>
<feature type="compositionally biased region" description="Polar residues" evidence="1">
    <location>
        <begin position="320"/>
        <end position="343"/>
    </location>
</feature>
<feature type="region of interest" description="Disordered" evidence="1">
    <location>
        <begin position="212"/>
        <end position="260"/>
    </location>
</feature>
<keyword evidence="2" id="KW-0472">Membrane</keyword>
<keyword evidence="2" id="KW-1133">Transmembrane helix</keyword>
<feature type="transmembrane region" description="Helical" evidence="2">
    <location>
        <begin position="71"/>
        <end position="96"/>
    </location>
</feature>
<evidence type="ECO:0000313" key="5">
    <source>
        <dbReference type="Proteomes" id="UP000663888"/>
    </source>
</evidence>
<evidence type="ECO:0000313" key="4">
    <source>
        <dbReference type="EMBL" id="CAE6483718.1"/>
    </source>
</evidence>
<dbReference type="EMBL" id="CAJMWX010000091">
    <property type="protein sequence ID" value="CAE6400956.1"/>
    <property type="molecule type" value="Genomic_DNA"/>
</dbReference>
<keyword evidence="2" id="KW-0812">Transmembrane</keyword>
<evidence type="ECO:0000313" key="3">
    <source>
        <dbReference type="EMBL" id="CAE6400956.1"/>
    </source>
</evidence>
<feature type="compositionally biased region" description="Polar residues" evidence="1">
    <location>
        <begin position="1"/>
        <end position="15"/>
    </location>
</feature>
<feature type="region of interest" description="Disordered" evidence="1">
    <location>
        <begin position="1"/>
        <end position="30"/>
    </location>
</feature>
<dbReference type="EMBL" id="CAJMWY010002165">
    <property type="protein sequence ID" value="CAE6483718.1"/>
    <property type="molecule type" value="Genomic_DNA"/>
</dbReference>
<reference evidence="3" key="1">
    <citation type="submission" date="2021-01" db="EMBL/GenBank/DDBJ databases">
        <authorList>
            <person name="Kaushik A."/>
        </authorList>
    </citation>
    <scope>NUCLEOTIDE SEQUENCE</scope>
    <source>
        <strain evidence="3">AG4-R118</strain>
        <strain evidence="4">AG4-RS23</strain>
    </source>
</reference>
<protein>
    <submittedName>
        <fullName evidence="3">Uncharacterized protein</fullName>
    </submittedName>
</protein>
<feature type="compositionally biased region" description="Polar residues" evidence="1">
    <location>
        <begin position="248"/>
        <end position="260"/>
    </location>
</feature>
<gene>
    <name evidence="4" type="ORF">RDB_LOCUS101773</name>
    <name evidence="3" type="ORF">RDB_LOCUS3536</name>
</gene>
<evidence type="ECO:0000256" key="1">
    <source>
        <dbReference type="SAM" id="MobiDB-lite"/>
    </source>
</evidence>
<proteinExistence type="predicted"/>
<feature type="compositionally biased region" description="Polar residues" evidence="1">
    <location>
        <begin position="217"/>
        <end position="226"/>
    </location>
</feature>
<name>A0A8H3A6E4_9AGAM</name>
<dbReference type="Proteomes" id="UP000663888">
    <property type="component" value="Unassembled WGS sequence"/>
</dbReference>
<organism evidence="3 5">
    <name type="scientific">Rhizoctonia solani</name>
    <dbReference type="NCBI Taxonomy" id="456999"/>
    <lineage>
        <taxon>Eukaryota</taxon>
        <taxon>Fungi</taxon>
        <taxon>Dikarya</taxon>
        <taxon>Basidiomycota</taxon>
        <taxon>Agaricomycotina</taxon>
        <taxon>Agaricomycetes</taxon>
        <taxon>Cantharellales</taxon>
        <taxon>Ceratobasidiaceae</taxon>
        <taxon>Rhizoctonia</taxon>
    </lineage>
</organism>
<sequence length="343" mass="36387">MSSLDSITPTPTTRTLAGIPTPTGTSDANGLSSVFINTTVVPSPTNGGNNGNNGNGNGNGFNSGGGVNSTLYLFTFLTTLLLLLAVSCGIVIRSFVLRRRFHRRVEEAIAAGVLLPGQGDVGMGPGGHIGTFRRPIGEKPKMWEVWINPSSASDKYTSASSEWSNVQPLAVTQISEVSLNTVIPPKIEMIQQETPTETPLLERLGLHSIFRRDRSQTRVAPNINPTPLSPGVPLPTLGYSPSAPHDGAQTNKTSNAPEGNSSVQVAVFVAMPDPSRPRYVPGTSSSPVDENGVKGKQRSFESPSTSTDEHEIPEICIGISQAQVTRETNNIPNQDQTQSAPKP</sequence>
<evidence type="ECO:0000256" key="2">
    <source>
        <dbReference type="SAM" id="Phobius"/>
    </source>
</evidence>
<dbReference type="Proteomes" id="UP000663861">
    <property type="component" value="Unassembled WGS sequence"/>
</dbReference>